<name>A0A2P5CX94_PARAD</name>
<sequence>MNLDGFGSRFIWAKIPREDPPLPAAVAPPLATIGAHYHLETTHHCRTKLPPLESATSEPTITGKRRKTPRLFLLAGADSGHCLPRNWSSWIHLLTRNPVSPRRPTSTSCRRSSSGHHWSSLPPGNDAPLPDKAPAARISHIGAHDHRKTAKNSAAFFARWSRFRPLFAAKLVVVDSSPHEKSGGDRTYGASLCGSDL</sequence>
<feature type="region of interest" description="Disordered" evidence="1">
    <location>
        <begin position="99"/>
        <end position="132"/>
    </location>
</feature>
<feature type="region of interest" description="Disordered" evidence="1">
    <location>
        <begin position="177"/>
        <end position="197"/>
    </location>
</feature>
<evidence type="ECO:0000313" key="2">
    <source>
        <dbReference type="EMBL" id="PON65670.1"/>
    </source>
</evidence>
<protein>
    <submittedName>
        <fullName evidence="2">Uncharacterized protein</fullName>
    </submittedName>
</protein>
<proteinExistence type="predicted"/>
<comment type="caution">
    <text evidence="2">The sequence shown here is derived from an EMBL/GenBank/DDBJ whole genome shotgun (WGS) entry which is preliminary data.</text>
</comment>
<organism evidence="2 3">
    <name type="scientific">Parasponia andersonii</name>
    <name type="common">Sponia andersonii</name>
    <dbReference type="NCBI Taxonomy" id="3476"/>
    <lineage>
        <taxon>Eukaryota</taxon>
        <taxon>Viridiplantae</taxon>
        <taxon>Streptophyta</taxon>
        <taxon>Embryophyta</taxon>
        <taxon>Tracheophyta</taxon>
        <taxon>Spermatophyta</taxon>
        <taxon>Magnoliopsida</taxon>
        <taxon>eudicotyledons</taxon>
        <taxon>Gunneridae</taxon>
        <taxon>Pentapetalae</taxon>
        <taxon>rosids</taxon>
        <taxon>fabids</taxon>
        <taxon>Rosales</taxon>
        <taxon>Cannabaceae</taxon>
        <taxon>Parasponia</taxon>
    </lineage>
</organism>
<dbReference type="AlphaFoldDB" id="A0A2P5CX94"/>
<evidence type="ECO:0000256" key="1">
    <source>
        <dbReference type="SAM" id="MobiDB-lite"/>
    </source>
</evidence>
<feature type="compositionally biased region" description="Low complexity" evidence="1">
    <location>
        <begin position="99"/>
        <end position="112"/>
    </location>
</feature>
<reference evidence="3" key="1">
    <citation type="submission" date="2016-06" db="EMBL/GenBank/DDBJ databases">
        <title>Parallel loss of symbiosis genes in relatives of nitrogen-fixing non-legume Parasponia.</title>
        <authorList>
            <person name="Van Velzen R."/>
            <person name="Holmer R."/>
            <person name="Bu F."/>
            <person name="Rutten L."/>
            <person name="Van Zeijl A."/>
            <person name="Liu W."/>
            <person name="Santuari L."/>
            <person name="Cao Q."/>
            <person name="Sharma T."/>
            <person name="Shen D."/>
            <person name="Roswanjaya Y."/>
            <person name="Wardhani T."/>
            <person name="Kalhor M.S."/>
            <person name="Jansen J."/>
            <person name="Van den Hoogen J."/>
            <person name="Gungor B."/>
            <person name="Hartog M."/>
            <person name="Hontelez J."/>
            <person name="Verver J."/>
            <person name="Yang W.-C."/>
            <person name="Schijlen E."/>
            <person name="Repin R."/>
            <person name="Schilthuizen M."/>
            <person name="Schranz E."/>
            <person name="Heidstra R."/>
            <person name="Miyata K."/>
            <person name="Fedorova E."/>
            <person name="Kohlen W."/>
            <person name="Bisseling T."/>
            <person name="Smit S."/>
            <person name="Geurts R."/>
        </authorList>
    </citation>
    <scope>NUCLEOTIDE SEQUENCE [LARGE SCALE GENOMIC DNA]</scope>
    <source>
        <strain evidence="3">cv. WU1-14</strain>
    </source>
</reference>
<accession>A0A2P5CX94</accession>
<evidence type="ECO:0000313" key="3">
    <source>
        <dbReference type="Proteomes" id="UP000237105"/>
    </source>
</evidence>
<gene>
    <name evidence="2" type="ORF">PanWU01x14_114130</name>
</gene>
<keyword evidence="3" id="KW-1185">Reference proteome</keyword>
<dbReference type="EMBL" id="JXTB01000085">
    <property type="protein sequence ID" value="PON65670.1"/>
    <property type="molecule type" value="Genomic_DNA"/>
</dbReference>
<dbReference type="Proteomes" id="UP000237105">
    <property type="component" value="Unassembled WGS sequence"/>
</dbReference>